<evidence type="ECO:0000256" key="7">
    <source>
        <dbReference type="ARBA" id="ARBA00023136"/>
    </source>
</evidence>
<feature type="transmembrane region" description="Helical" evidence="8">
    <location>
        <begin position="304"/>
        <end position="320"/>
    </location>
</feature>
<keyword evidence="3" id="KW-0813">Transport</keyword>
<feature type="transmembrane region" description="Helical" evidence="8">
    <location>
        <begin position="12"/>
        <end position="30"/>
    </location>
</feature>
<accession>A0A3T0HTQ2</accession>
<keyword evidence="10" id="KW-1185">Reference proteome</keyword>
<feature type="transmembrane region" description="Helical" evidence="8">
    <location>
        <begin position="42"/>
        <end position="61"/>
    </location>
</feature>
<dbReference type="PANTHER" id="PTHR34975:SF2">
    <property type="entry name" value="SPORE GERMINATION PROTEIN A2"/>
    <property type="match status" value="1"/>
</dbReference>
<dbReference type="NCBIfam" id="TIGR00912">
    <property type="entry name" value="2A0309"/>
    <property type="match status" value="1"/>
</dbReference>
<feature type="transmembrane region" description="Helical" evidence="8">
    <location>
        <begin position="141"/>
        <end position="163"/>
    </location>
</feature>
<evidence type="ECO:0000256" key="2">
    <source>
        <dbReference type="ARBA" id="ARBA00007998"/>
    </source>
</evidence>
<evidence type="ECO:0000256" key="4">
    <source>
        <dbReference type="ARBA" id="ARBA00022544"/>
    </source>
</evidence>
<name>A0A3T0HTQ2_9BACI</name>
<feature type="transmembrane region" description="Helical" evidence="8">
    <location>
        <begin position="116"/>
        <end position="135"/>
    </location>
</feature>
<dbReference type="AlphaFoldDB" id="A0A3T0HTQ2"/>
<evidence type="ECO:0000313" key="10">
    <source>
        <dbReference type="Proteomes" id="UP000282892"/>
    </source>
</evidence>
<organism evidence="9 10">
    <name type="scientific">Neobacillus mesonae</name>
    <dbReference type="NCBI Taxonomy" id="1193713"/>
    <lineage>
        <taxon>Bacteria</taxon>
        <taxon>Bacillati</taxon>
        <taxon>Bacillota</taxon>
        <taxon>Bacilli</taxon>
        <taxon>Bacillales</taxon>
        <taxon>Bacillaceae</taxon>
        <taxon>Neobacillus</taxon>
    </lineage>
</organism>
<dbReference type="PANTHER" id="PTHR34975">
    <property type="entry name" value="SPORE GERMINATION PROTEIN A2"/>
    <property type="match status" value="1"/>
</dbReference>
<keyword evidence="5 8" id="KW-0812">Transmembrane</keyword>
<gene>
    <name evidence="9" type="ORF">CHR53_04050</name>
</gene>
<dbReference type="RefSeq" id="WP_127485139.1">
    <property type="nucleotide sequence ID" value="NZ_CP022572.1"/>
</dbReference>
<evidence type="ECO:0000256" key="8">
    <source>
        <dbReference type="SAM" id="Phobius"/>
    </source>
</evidence>
<dbReference type="Gene3D" id="1.20.1740.10">
    <property type="entry name" value="Amino acid/polyamine transporter I"/>
    <property type="match status" value="1"/>
</dbReference>
<keyword evidence="4" id="KW-0309">Germination</keyword>
<dbReference type="KEGG" id="nmk:CHR53_04050"/>
<reference evidence="9 10" key="1">
    <citation type="submission" date="2017-07" db="EMBL/GenBank/DDBJ databases">
        <title>The complete genome sequence of Bacillus mesonae strain H20-5, an efficient strain improving plant abiotic stress resistance.</title>
        <authorList>
            <person name="Kim S.Y."/>
            <person name="Song H."/>
            <person name="Sang M.K."/>
            <person name="Weon H.-Y."/>
            <person name="Song J."/>
        </authorList>
    </citation>
    <scope>NUCLEOTIDE SEQUENCE [LARGE SCALE GENOMIC DNA]</scope>
    <source>
        <strain evidence="9 10">H20-5</strain>
    </source>
</reference>
<feature type="transmembrane region" description="Helical" evidence="8">
    <location>
        <begin position="81"/>
        <end position="109"/>
    </location>
</feature>
<evidence type="ECO:0000313" key="9">
    <source>
        <dbReference type="EMBL" id="AZU60504.1"/>
    </source>
</evidence>
<feature type="transmembrane region" description="Helical" evidence="8">
    <location>
        <begin position="332"/>
        <end position="355"/>
    </location>
</feature>
<evidence type="ECO:0000256" key="6">
    <source>
        <dbReference type="ARBA" id="ARBA00022989"/>
    </source>
</evidence>
<comment type="similarity">
    <text evidence="2">Belongs to the amino acid-polyamine-organocation (APC) superfamily. Spore germination protein (SGP) (TC 2.A.3.9) family.</text>
</comment>
<keyword evidence="7 8" id="KW-0472">Membrane</keyword>
<evidence type="ECO:0000256" key="1">
    <source>
        <dbReference type="ARBA" id="ARBA00004141"/>
    </source>
</evidence>
<feature type="transmembrane region" description="Helical" evidence="8">
    <location>
        <begin position="219"/>
        <end position="239"/>
    </location>
</feature>
<dbReference type="GO" id="GO:0016020">
    <property type="term" value="C:membrane"/>
    <property type="evidence" value="ECO:0007669"/>
    <property type="project" value="UniProtKB-SubCell"/>
</dbReference>
<dbReference type="OrthoDB" id="2446105at2"/>
<sequence>MKNNNQITKLQLITFIIQTQIGVAFLSLPFDIHKFAKGDSWISLLITGVVMQVLVFFYFILSYRFPKLDLFQILQTLLGRFVGKCLTLFYFAYFLLTGSTILILFVYIIKKWMLPYTPYWVILMLMCAVGIYIAIENLTVIARFYFIATIVLLVFIFVTPMAIKDSNIHYIMPIGHSGVWKILNGATHATLAWQGLELFLIVSPFVTASSKEKLKAVTLANIFVTLLYTFLTFVCLIYFSGDEIMLMPQPVLYLLKSFSFTIIERPDIVIISLWIILVGTSFISYLYGASLAAAFVIKKWKRQPFVYFAALFCFVFALFFNGEQEIEKLTKFTTNIGFIFLMAMPVFLLLISLLFKKQQRGDLNAKNY</sequence>
<evidence type="ECO:0000256" key="3">
    <source>
        <dbReference type="ARBA" id="ARBA00022448"/>
    </source>
</evidence>
<proteinExistence type="inferred from homology"/>
<dbReference type="InterPro" id="IPR004761">
    <property type="entry name" value="Spore_GerAB"/>
</dbReference>
<comment type="subcellular location">
    <subcellularLocation>
        <location evidence="1">Membrane</location>
        <topology evidence="1">Multi-pass membrane protein</topology>
    </subcellularLocation>
</comment>
<dbReference type="STRING" id="1193713.GCA_001636315_03328"/>
<protein>
    <submittedName>
        <fullName evidence="9">Uncharacterized protein</fullName>
    </submittedName>
</protein>
<dbReference type="GO" id="GO:0009847">
    <property type="term" value="P:spore germination"/>
    <property type="evidence" value="ECO:0007669"/>
    <property type="project" value="InterPro"/>
</dbReference>
<dbReference type="Pfam" id="PF03845">
    <property type="entry name" value="Spore_permease"/>
    <property type="match status" value="1"/>
</dbReference>
<dbReference type="EMBL" id="CP022572">
    <property type="protein sequence ID" value="AZU60504.1"/>
    <property type="molecule type" value="Genomic_DNA"/>
</dbReference>
<feature type="transmembrane region" description="Helical" evidence="8">
    <location>
        <begin position="268"/>
        <end position="297"/>
    </location>
</feature>
<dbReference type="Proteomes" id="UP000282892">
    <property type="component" value="Chromosome"/>
</dbReference>
<evidence type="ECO:0000256" key="5">
    <source>
        <dbReference type="ARBA" id="ARBA00022692"/>
    </source>
</evidence>
<keyword evidence="6 8" id="KW-1133">Transmembrane helix</keyword>